<dbReference type="AlphaFoldDB" id="A0A916ZKZ4"/>
<name>A0A916ZKZ4_9SPHN</name>
<protein>
    <submittedName>
        <fullName evidence="1">Uncharacterized protein</fullName>
    </submittedName>
</protein>
<keyword evidence="2" id="KW-1185">Reference proteome</keyword>
<sequence length="86" mass="9296">MVSLPHKASDGLEFLIDGGSVGASMRAHDWSGTALGHPRNWPQSLKTAVGLMLANGHAMCLVWGPESTVLYSDTYIHVLVPGIRRR</sequence>
<accession>A0A916ZKZ4</accession>
<evidence type="ECO:0000313" key="1">
    <source>
        <dbReference type="EMBL" id="GGE02738.1"/>
    </source>
</evidence>
<comment type="caution">
    <text evidence="1">The sequence shown here is derived from an EMBL/GenBank/DDBJ whole genome shotgun (WGS) entry which is preliminary data.</text>
</comment>
<evidence type="ECO:0000313" key="2">
    <source>
        <dbReference type="Proteomes" id="UP000635071"/>
    </source>
</evidence>
<reference evidence="1" key="2">
    <citation type="submission" date="2020-09" db="EMBL/GenBank/DDBJ databases">
        <authorList>
            <person name="Sun Q."/>
            <person name="Zhou Y."/>
        </authorList>
    </citation>
    <scope>NUCLEOTIDE SEQUENCE</scope>
    <source>
        <strain evidence="1">CGMCC 1.15519</strain>
    </source>
</reference>
<gene>
    <name evidence="1" type="ORF">GCM10011529_06510</name>
</gene>
<dbReference type="RefSeq" id="WP_188761504.1">
    <property type="nucleotide sequence ID" value="NZ_BMJM01000002.1"/>
</dbReference>
<dbReference type="EMBL" id="BMJM01000002">
    <property type="protein sequence ID" value="GGE02738.1"/>
    <property type="molecule type" value="Genomic_DNA"/>
</dbReference>
<proteinExistence type="predicted"/>
<reference evidence="1" key="1">
    <citation type="journal article" date="2014" name="Int. J. Syst. Evol. Microbiol.">
        <title>Complete genome sequence of Corynebacterium casei LMG S-19264T (=DSM 44701T), isolated from a smear-ripened cheese.</title>
        <authorList>
            <consortium name="US DOE Joint Genome Institute (JGI-PGF)"/>
            <person name="Walter F."/>
            <person name="Albersmeier A."/>
            <person name="Kalinowski J."/>
            <person name="Ruckert C."/>
        </authorList>
    </citation>
    <scope>NUCLEOTIDE SEQUENCE</scope>
    <source>
        <strain evidence="1">CGMCC 1.15519</strain>
    </source>
</reference>
<dbReference type="Proteomes" id="UP000635071">
    <property type="component" value="Unassembled WGS sequence"/>
</dbReference>
<organism evidence="1 2">
    <name type="scientific">Sandarakinorhabdus glacialis</name>
    <dbReference type="NCBI Taxonomy" id="1614636"/>
    <lineage>
        <taxon>Bacteria</taxon>
        <taxon>Pseudomonadati</taxon>
        <taxon>Pseudomonadota</taxon>
        <taxon>Alphaproteobacteria</taxon>
        <taxon>Sphingomonadales</taxon>
        <taxon>Sphingosinicellaceae</taxon>
        <taxon>Sandarakinorhabdus</taxon>
    </lineage>
</organism>